<organism evidence="2 3">
    <name type="scientific">Vespula squamosa</name>
    <name type="common">Southern yellow jacket</name>
    <name type="synonym">Wasp</name>
    <dbReference type="NCBI Taxonomy" id="30214"/>
    <lineage>
        <taxon>Eukaryota</taxon>
        <taxon>Metazoa</taxon>
        <taxon>Ecdysozoa</taxon>
        <taxon>Arthropoda</taxon>
        <taxon>Hexapoda</taxon>
        <taxon>Insecta</taxon>
        <taxon>Pterygota</taxon>
        <taxon>Neoptera</taxon>
        <taxon>Endopterygota</taxon>
        <taxon>Hymenoptera</taxon>
        <taxon>Apocrita</taxon>
        <taxon>Aculeata</taxon>
        <taxon>Vespoidea</taxon>
        <taxon>Vespidae</taxon>
        <taxon>Vespinae</taxon>
        <taxon>Vespula</taxon>
    </lineage>
</organism>
<keyword evidence="3" id="KW-1185">Reference proteome</keyword>
<accession>A0ABD2BT60</accession>
<dbReference type="EMBL" id="JAUDFV010000056">
    <property type="protein sequence ID" value="KAL2735962.1"/>
    <property type="molecule type" value="Genomic_DNA"/>
</dbReference>
<dbReference type="AlphaFoldDB" id="A0ABD2BT60"/>
<evidence type="ECO:0000256" key="1">
    <source>
        <dbReference type="SAM" id="MobiDB-lite"/>
    </source>
</evidence>
<gene>
    <name evidence="2" type="ORF">V1478_002646</name>
</gene>
<evidence type="ECO:0000313" key="2">
    <source>
        <dbReference type="EMBL" id="KAL2735962.1"/>
    </source>
</evidence>
<evidence type="ECO:0000313" key="3">
    <source>
        <dbReference type="Proteomes" id="UP001607302"/>
    </source>
</evidence>
<sequence>MGSCERHQWGLQKYANQRAQSSRNWLDLVTGLKKKKNEEKEEEEEEEEEDPSRETWERSTFPICQFGRERTYFIPACSAYATEESIFCRGSWDIADSVVGGSVVVVMVVMVVVVGGDCGDADARHVHSLPNHERTEIFPGDSHKERQHPCVTSSLFPATLHADKV</sequence>
<proteinExistence type="predicted"/>
<dbReference type="Proteomes" id="UP001607302">
    <property type="component" value="Unassembled WGS sequence"/>
</dbReference>
<protein>
    <submittedName>
        <fullName evidence="2">Uncharacterized protein</fullName>
    </submittedName>
</protein>
<name>A0ABD2BT60_VESSQ</name>
<feature type="region of interest" description="Disordered" evidence="1">
    <location>
        <begin position="34"/>
        <end position="56"/>
    </location>
</feature>
<reference evidence="2 3" key="1">
    <citation type="journal article" date="2024" name="Ann. Entomol. Soc. Am.">
        <title>Genomic analyses of the southern and eastern yellowjacket wasps (Hymenoptera: Vespidae) reveal evolutionary signatures of social life.</title>
        <authorList>
            <person name="Catto M.A."/>
            <person name="Caine P.B."/>
            <person name="Orr S.E."/>
            <person name="Hunt B.G."/>
            <person name="Goodisman M.A.D."/>
        </authorList>
    </citation>
    <scope>NUCLEOTIDE SEQUENCE [LARGE SCALE GENOMIC DNA]</scope>
    <source>
        <strain evidence="2">233</strain>
        <tissue evidence="2">Head and thorax</tissue>
    </source>
</reference>
<feature type="compositionally biased region" description="Acidic residues" evidence="1">
    <location>
        <begin position="40"/>
        <end position="51"/>
    </location>
</feature>
<comment type="caution">
    <text evidence="2">The sequence shown here is derived from an EMBL/GenBank/DDBJ whole genome shotgun (WGS) entry which is preliminary data.</text>
</comment>